<dbReference type="AlphaFoldDB" id="A0A0B2AGK3"/>
<name>A0A0B2AGK3_9MICC</name>
<organism evidence="1 2">
    <name type="scientific">Sinomonas humi</name>
    <dbReference type="NCBI Taxonomy" id="1338436"/>
    <lineage>
        <taxon>Bacteria</taxon>
        <taxon>Bacillati</taxon>
        <taxon>Actinomycetota</taxon>
        <taxon>Actinomycetes</taxon>
        <taxon>Micrococcales</taxon>
        <taxon>Micrococcaceae</taxon>
        <taxon>Sinomonas</taxon>
    </lineage>
</organism>
<evidence type="ECO:0000313" key="1">
    <source>
        <dbReference type="EMBL" id="KHL01074.1"/>
    </source>
</evidence>
<proteinExistence type="predicted"/>
<dbReference type="Proteomes" id="UP000030982">
    <property type="component" value="Unassembled WGS sequence"/>
</dbReference>
<comment type="caution">
    <text evidence="1">The sequence shown here is derived from an EMBL/GenBank/DDBJ whole genome shotgun (WGS) entry which is preliminary data.</text>
</comment>
<protein>
    <submittedName>
        <fullName evidence="1">Uncharacterized protein</fullName>
    </submittedName>
</protein>
<accession>A0A0B2AGK3</accession>
<dbReference type="EMBL" id="JTDL01000145">
    <property type="protein sequence ID" value="KHL01074.1"/>
    <property type="molecule type" value="Genomic_DNA"/>
</dbReference>
<dbReference type="OrthoDB" id="4965270at2"/>
<gene>
    <name evidence="1" type="ORF">LK10_18210</name>
</gene>
<keyword evidence="2" id="KW-1185">Reference proteome</keyword>
<sequence>MAQHSASANGTDEHEPELEELGTLVLRVWKEPGAGGDLRIRILASDGAWEPSALKVTSDAGAAVKSVSDWLASRATAERRETGSDQTL</sequence>
<reference evidence="1 2" key="1">
    <citation type="submission" date="2014-09" db="EMBL/GenBank/DDBJ databases">
        <title>Genome sequence of Sinomonas sp. MUSC 117.</title>
        <authorList>
            <person name="Lee L.-H."/>
        </authorList>
    </citation>
    <scope>NUCLEOTIDE SEQUENCE [LARGE SCALE GENOMIC DNA]</scope>
    <source>
        <strain evidence="1 2">MUSC 117</strain>
    </source>
</reference>
<evidence type="ECO:0000313" key="2">
    <source>
        <dbReference type="Proteomes" id="UP000030982"/>
    </source>
</evidence>
<dbReference type="RefSeq" id="WP_043126773.1">
    <property type="nucleotide sequence ID" value="NZ_JTDL01000145.1"/>
</dbReference>